<gene>
    <name evidence="1" type="ORF">THASP1DRAFT_19898</name>
</gene>
<evidence type="ECO:0000313" key="2">
    <source>
        <dbReference type="Proteomes" id="UP000271241"/>
    </source>
</evidence>
<dbReference type="InterPro" id="IPR023346">
    <property type="entry name" value="Lysozyme-like_dom_sf"/>
</dbReference>
<dbReference type="GO" id="GO:0005576">
    <property type="term" value="C:extracellular region"/>
    <property type="evidence" value="ECO:0007669"/>
    <property type="project" value="InterPro"/>
</dbReference>
<dbReference type="InterPro" id="IPR023099">
    <property type="entry name" value="Glyco_hydro_46_N"/>
</dbReference>
<accession>A0A4P9XI62</accession>
<dbReference type="SUPFAM" id="SSF53955">
    <property type="entry name" value="Lysozyme-like"/>
    <property type="match status" value="1"/>
</dbReference>
<name>A0A4P9XI62_9FUNG</name>
<proteinExistence type="predicted"/>
<dbReference type="GO" id="GO:0005975">
    <property type="term" value="P:carbohydrate metabolic process"/>
    <property type="evidence" value="ECO:0007669"/>
    <property type="project" value="InterPro"/>
</dbReference>
<dbReference type="Gene3D" id="3.30.386.10">
    <property type="entry name" value="Chitosanase, subunit A, domain 2"/>
    <property type="match status" value="1"/>
</dbReference>
<protein>
    <submittedName>
        <fullName evidence="1">Lysozyme-like domain-containing protein</fullName>
    </submittedName>
</protein>
<dbReference type="Gene3D" id="1.20.141.10">
    <property type="entry name" value="Chitosanase, subunit A, domain 1"/>
    <property type="match status" value="1"/>
</dbReference>
<keyword evidence="2" id="KW-1185">Reference proteome</keyword>
<dbReference type="InterPro" id="IPR000400">
    <property type="entry name" value="Glyco_hydro_46"/>
</dbReference>
<dbReference type="AlphaFoldDB" id="A0A4P9XI62"/>
<dbReference type="CDD" id="cd00978">
    <property type="entry name" value="chitosanase_GH46"/>
    <property type="match status" value="1"/>
</dbReference>
<reference evidence="2" key="1">
    <citation type="journal article" date="2018" name="Nat. Microbiol.">
        <title>Leveraging single-cell genomics to expand the fungal tree of life.</title>
        <authorList>
            <person name="Ahrendt S.R."/>
            <person name="Quandt C.A."/>
            <person name="Ciobanu D."/>
            <person name="Clum A."/>
            <person name="Salamov A."/>
            <person name="Andreopoulos B."/>
            <person name="Cheng J.F."/>
            <person name="Woyke T."/>
            <person name="Pelin A."/>
            <person name="Henrissat B."/>
            <person name="Reynolds N.K."/>
            <person name="Benny G.L."/>
            <person name="Smith M.E."/>
            <person name="James T.Y."/>
            <person name="Grigoriev I.V."/>
        </authorList>
    </citation>
    <scope>NUCLEOTIDE SEQUENCE [LARGE SCALE GENOMIC DNA]</scope>
    <source>
        <strain evidence="2">RSA 1356</strain>
    </source>
</reference>
<dbReference type="GO" id="GO:0016977">
    <property type="term" value="F:chitosanase activity"/>
    <property type="evidence" value="ECO:0007669"/>
    <property type="project" value="InterPro"/>
</dbReference>
<evidence type="ECO:0000313" key="1">
    <source>
        <dbReference type="EMBL" id="RKP05366.1"/>
    </source>
</evidence>
<sequence>MLSQTKKRVVEAITNTFEHGTPQAAYESCERLKDGRGFTCGRAGFTTATGDAYWVVDRYVRARPVVPLALYLPELRRLASLPACDAAGRGFTGNLSGFGRAWALAANNDPQFRAIQDELNQQLYMIPALKLAKQYEITTPLGRAIFYDTLVQHGYTSSADGNESGIDTQRILDLTGGRRFGESETMWLNRFLHVRGQMLCCYPDNVWPASADRVHDLRQLLLEGQTNLSGNVLLASTGVRIMSAPTAPSSVASWVLPA</sequence>
<dbReference type="Proteomes" id="UP000271241">
    <property type="component" value="Unassembled WGS sequence"/>
</dbReference>
<dbReference type="EMBL" id="KZ993154">
    <property type="protein sequence ID" value="RKP05366.1"/>
    <property type="molecule type" value="Genomic_DNA"/>
</dbReference>
<organism evidence="1 2">
    <name type="scientific">Thamnocephalis sphaerospora</name>
    <dbReference type="NCBI Taxonomy" id="78915"/>
    <lineage>
        <taxon>Eukaryota</taxon>
        <taxon>Fungi</taxon>
        <taxon>Fungi incertae sedis</taxon>
        <taxon>Zoopagomycota</taxon>
        <taxon>Zoopagomycotina</taxon>
        <taxon>Zoopagomycetes</taxon>
        <taxon>Zoopagales</taxon>
        <taxon>Sigmoideomycetaceae</taxon>
        <taxon>Thamnocephalis</taxon>
    </lineage>
</organism>
<dbReference type="OrthoDB" id="76114at2759"/>
<dbReference type="Pfam" id="PF01374">
    <property type="entry name" value="Glyco_hydro_46"/>
    <property type="match status" value="1"/>
</dbReference>